<keyword evidence="3" id="KW-1185">Reference proteome</keyword>
<dbReference type="InterPro" id="IPR049739">
    <property type="entry name" value="YraL-like"/>
</dbReference>
<protein>
    <submittedName>
        <fullName evidence="2">Helix-turn-helix domain-containing protein</fullName>
    </submittedName>
</protein>
<feature type="domain" description="Insertion element IS150 protein InsJ-like helix-turn-helix" evidence="1">
    <location>
        <begin position="55"/>
        <end position="84"/>
    </location>
</feature>
<proteinExistence type="predicted"/>
<dbReference type="AlphaFoldDB" id="A0A3R8R7V5"/>
<dbReference type="Proteomes" id="UP000274920">
    <property type="component" value="Unassembled WGS sequence"/>
</dbReference>
<evidence type="ECO:0000313" key="3">
    <source>
        <dbReference type="Proteomes" id="UP000274920"/>
    </source>
</evidence>
<dbReference type="InterPro" id="IPR055247">
    <property type="entry name" value="InsJ-like_HTH"/>
</dbReference>
<organism evidence="2 3">
    <name type="scientific">Schaedlerella arabinosiphila</name>
    <dbReference type="NCBI Taxonomy" id="2044587"/>
    <lineage>
        <taxon>Bacteria</taxon>
        <taxon>Bacillati</taxon>
        <taxon>Bacillota</taxon>
        <taxon>Clostridia</taxon>
        <taxon>Lachnospirales</taxon>
        <taxon>Lachnospiraceae</taxon>
        <taxon>Schaedlerella</taxon>
    </lineage>
</organism>
<dbReference type="NCBIfam" id="NF040785">
    <property type="entry name" value="CD3324_fam"/>
    <property type="match status" value="1"/>
</dbReference>
<gene>
    <name evidence="2" type="ORF">EBB54_23530</name>
</gene>
<sequence length="87" mass="10155">MEYLNAADVLPKKLLKELSTYVNGQLLYVPSTENKKSWGSKSGSRQYYEQRNSNIVELYQKNTSIDELCEQFNLSYDTIRKIIKVNL</sequence>
<dbReference type="RefSeq" id="WP_125129166.1">
    <property type="nucleotide sequence ID" value="NZ_RHJS01000002.1"/>
</dbReference>
<dbReference type="Pfam" id="PF13518">
    <property type="entry name" value="HTH_28"/>
    <property type="match status" value="1"/>
</dbReference>
<dbReference type="InterPro" id="IPR009057">
    <property type="entry name" value="Homeodomain-like_sf"/>
</dbReference>
<dbReference type="EMBL" id="RHJS01000002">
    <property type="protein sequence ID" value="RRK33991.1"/>
    <property type="molecule type" value="Genomic_DNA"/>
</dbReference>
<accession>A0A3R8R7V5</accession>
<name>A0A3R8R7V5_9FIRM</name>
<dbReference type="Gene3D" id="1.10.10.60">
    <property type="entry name" value="Homeodomain-like"/>
    <property type="match status" value="1"/>
</dbReference>
<reference evidence="2" key="1">
    <citation type="submission" date="2018-10" db="EMBL/GenBank/DDBJ databases">
        <title>Schaedlerella arabinophila gen. nov. sp. nov., isolated from the mouse intestinal tract and comparative analysis with the genome of the closely related altered Schaedler flora strain ASF502.</title>
        <authorList>
            <person name="Miyake S."/>
            <person name="Soh M."/>
            <person name="Seedorf H."/>
        </authorList>
    </citation>
    <scope>NUCLEOTIDE SEQUENCE [LARGE SCALE GENOMIC DNA]</scope>
    <source>
        <strain evidence="2">DSM 106076</strain>
    </source>
</reference>
<dbReference type="SUPFAM" id="SSF46689">
    <property type="entry name" value="Homeodomain-like"/>
    <property type="match status" value="1"/>
</dbReference>
<comment type="caution">
    <text evidence="2">The sequence shown here is derived from an EMBL/GenBank/DDBJ whole genome shotgun (WGS) entry which is preliminary data.</text>
</comment>
<evidence type="ECO:0000313" key="2">
    <source>
        <dbReference type="EMBL" id="RRK33991.1"/>
    </source>
</evidence>
<evidence type="ECO:0000259" key="1">
    <source>
        <dbReference type="Pfam" id="PF13518"/>
    </source>
</evidence>